<evidence type="ECO:0000256" key="11">
    <source>
        <dbReference type="SAM" id="Phobius"/>
    </source>
</evidence>
<evidence type="ECO:0000256" key="3">
    <source>
        <dbReference type="ARBA" id="ARBA00008731"/>
    </source>
</evidence>
<dbReference type="InterPro" id="IPR027469">
    <property type="entry name" value="Cation_efflux_TMD_sf"/>
</dbReference>
<dbReference type="PANTHER" id="PTHR31937:SF2">
    <property type="entry name" value="TRANSMEMBRANE PROTEIN 163"/>
    <property type="match status" value="1"/>
</dbReference>
<organism evidence="12 13">
    <name type="scientific">Dendrothele bispora (strain CBS 962.96)</name>
    <dbReference type="NCBI Taxonomy" id="1314807"/>
    <lineage>
        <taxon>Eukaryota</taxon>
        <taxon>Fungi</taxon>
        <taxon>Dikarya</taxon>
        <taxon>Basidiomycota</taxon>
        <taxon>Agaricomycotina</taxon>
        <taxon>Agaricomycetes</taxon>
        <taxon>Agaricomycetidae</taxon>
        <taxon>Agaricales</taxon>
        <taxon>Agaricales incertae sedis</taxon>
        <taxon>Dendrothele</taxon>
    </lineage>
</organism>
<evidence type="ECO:0000256" key="2">
    <source>
        <dbReference type="ARBA" id="ARBA00004644"/>
    </source>
</evidence>
<keyword evidence="4 11" id="KW-0812">Transmembrane</keyword>
<proteinExistence type="inferred from homology"/>
<feature type="transmembrane region" description="Helical" evidence="11">
    <location>
        <begin position="117"/>
        <end position="135"/>
    </location>
</feature>
<evidence type="ECO:0000256" key="6">
    <source>
        <dbReference type="ARBA" id="ARBA00022833"/>
    </source>
</evidence>
<dbReference type="PANTHER" id="PTHR31937">
    <property type="entry name" value="TRANSMEMBRANE PROTEIN 163"/>
    <property type="match status" value="1"/>
</dbReference>
<dbReference type="SUPFAM" id="SSF161111">
    <property type="entry name" value="Cation efflux protein transmembrane domain-like"/>
    <property type="match status" value="1"/>
</dbReference>
<evidence type="ECO:0000256" key="5">
    <source>
        <dbReference type="ARBA" id="ARBA00022753"/>
    </source>
</evidence>
<evidence type="ECO:0000256" key="9">
    <source>
        <dbReference type="ARBA" id="ARBA00023136"/>
    </source>
</evidence>
<evidence type="ECO:0000256" key="7">
    <source>
        <dbReference type="ARBA" id="ARBA00022989"/>
    </source>
</evidence>
<feature type="transmembrane region" description="Helical" evidence="11">
    <location>
        <begin position="90"/>
        <end position="111"/>
    </location>
</feature>
<sequence length="136" mass="14750">MHQTSYRRLQQYALAISVASIIYNGAEGGVSIGLGADAESRSLIFFGIQSGIEVISSIFWRFRSIAKPGEERSRKLDENELRIEKIASPYIAFLLNLLGLATEATSIFGFVKHSKPTSSTVSLVVAASALAIMIVI</sequence>
<dbReference type="InterPro" id="IPR026765">
    <property type="entry name" value="Tmem163"/>
</dbReference>
<evidence type="ECO:0000256" key="8">
    <source>
        <dbReference type="ARBA" id="ARBA00023018"/>
    </source>
</evidence>
<evidence type="ECO:0000256" key="10">
    <source>
        <dbReference type="ARBA" id="ARBA00023329"/>
    </source>
</evidence>
<comment type="similarity">
    <text evidence="3">Belongs to the TMEM163 family.</text>
</comment>
<keyword evidence="8" id="KW-0770">Synapse</keyword>
<evidence type="ECO:0000313" key="12">
    <source>
        <dbReference type="EMBL" id="THU93097.1"/>
    </source>
</evidence>
<keyword evidence="7 11" id="KW-1133">Transmembrane helix</keyword>
<accession>A0A4S8LU45</accession>
<keyword evidence="13" id="KW-1185">Reference proteome</keyword>
<protein>
    <submittedName>
        <fullName evidence="12">Uncharacterized protein</fullName>
    </submittedName>
</protein>
<dbReference type="EMBL" id="ML179259">
    <property type="protein sequence ID" value="THU93097.1"/>
    <property type="molecule type" value="Genomic_DNA"/>
</dbReference>
<comment type="subcellular location">
    <subcellularLocation>
        <location evidence="2">Cytoplasmic vesicle</location>
        <location evidence="2">Secretory vesicle</location>
        <location evidence="2">Synaptic vesicle membrane</location>
        <topology evidence="2">Multi-pass membrane protein</topology>
    </subcellularLocation>
    <subcellularLocation>
        <location evidence="1">Early endosome membrane</location>
    </subcellularLocation>
</comment>
<keyword evidence="9 11" id="KW-0472">Membrane</keyword>
<gene>
    <name evidence="12" type="ORF">K435DRAFT_904662</name>
</gene>
<dbReference type="Proteomes" id="UP000297245">
    <property type="component" value="Unassembled WGS sequence"/>
</dbReference>
<evidence type="ECO:0000256" key="4">
    <source>
        <dbReference type="ARBA" id="ARBA00022692"/>
    </source>
</evidence>
<feature type="transmembrane region" description="Helical" evidence="11">
    <location>
        <begin position="12"/>
        <end position="36"/>
    </location>
</feature>
<reference evidence="12 13" key="1">
    <citation type="journal article" date="2019" name="Nat. Ecol. Evol.">
        <title>Megaphylogeny resolves global patterns of mushroom evolution.</title>
        <authorList>
            <person name="Varga T."/>
            <person name="Krizsan K."/>
            <person name="Foldi C."/>
            <person name="Dima B."/>
            <person name="Sanchez-Garcia M."/>
            <person name="Sanchez-Ramirez S."/>
            <person name="Szollosi G.J."/>
            <person name="Szarkandi J.G."/>
            <person name="Papp V."/>
            <person name="Albert L."/>
            <person name="Andreopoulos W."/>
            <person name="Angelini C."/>
            <person name="Antonin V."/>
            <person name="Barry K.W."/>
            <person name="Bougher N.L."/>
            <person name="Buchanan P."/>
            <person name="Buyck B."/>
            <person name="Bense V."/>
            <person name="Catcheside P."/>
            <person name="Chovatia M."/>
            <person name="Cooper J."/>
            <person name="Damon W."/>
            <person name="Desjardin D."/>
            <person name="Finy P."/>
            <person name="Geml J."/>
            <person name="Haridas S."/>
            <person name="Hughes K."/>
            <person name="Justo A."/>
            <person name="Karasinski D."/>
            <person name="Kautmanova I."/>
            <person name="Kiss B."/>
            <person name="Kocsube S."/>
            <person name="Kotiranta H."/>
            <person name="LaButti K.M."/>
            <person name="Lechner B.E."/>
            <person name="Liimatainen K."/>
            <person name="Lipzen A."/>
            <person name="Lukacs Z."/>
            <person name="Mihaltcheva S."/>
            <person name="Morgado L.N."/>
            <person name="Niskanen T."/>
            <person name="Noordeloos M.E."/>
            <person name="Ohm R.A."/>
            <person name="Ortiz-Santana B."/>
            <person name="Ovrebo C."/>
            <person name="Racz N."/>
            <person name="Riley R."/>
            <person name="Savchenko A."/>
            <person name="Shiryaev A."/>
            <person name="Soop K."/>
            <person name="Spirin V."/>
            <person name="Szebenyi C."/>
            <person name="Tomsovsky M."/>
            <person name="Tulloss R.E."/>
            <person name="Uehling J."/>
            <person name="Grigoriev I.V."/>
            <person name="Vagvolgyi C."/>
            <person name="Papp T."/>
            <person name="Martin F.M."/>
            <person name="Miettinen O."/>
            <person name="Hibbett D.S."/>
            <person name="Nagy L.G."/>
        </authorList>
    </citation>
    <scope>NUCLEOTIDE SEQUENCE [LARGE SCALE GENOMIC DNA]</scope>
    <source>
        <strain evidence="12 13">CBS 962.96</strain>
    </source>
</reference>
<keyword evidence="6" id="KW-0862">Zinc</keyword>
<dbReference type="GO" id="GO:0031901">
    <property type="term" value="C:early endosome membrane"/>
    <property type="evidence" value="ECO:0007669"/>
    <property type="project" value="UniProtKB-SubCell"/>
</dbReference>
<name>A0A4S8LU45_DENBC</name>
<evidence type="ECO:0000256" key="1">
    <source>
        <dbReference type="ARBA" id="ARBA00004146"/>
    </source>
</evidence>
<keyword evidence="10" id="KW-0968">Cytoplasmic vesicle</keyword>
<keyword evidence="5" id="KW-0967">Endosome</keyword>
<dbReference type="OrthoDB" id="5980560at2759"/>
<evidence type="ECO:0000313" key="13">
    <source>
        <dbReference type="Proteomes" id="UP000297245"/>
    </source>
</evidence>
<dbReference type="AlphaFoldDB" id="A0A4S8LU45"/>